<feature type="signal peptide" evidence="1">
    <location>
        <begin position="1"/>
        <end position="25"/>
    </location>
</feature>
<dbReference type="InterPro" id="IPR017853">
    <property type="entry name" value="GH"/>
</dbReference>
<feature type="domain" description="DUF4832" evidence="2">
    <location>
        <begin position="356"/>
        <end position="493"/>
    </location>
</feature>
<proteinExistence type="predicted"/>
<dbReference type="AlphaFoldDB" id="A0A850QYF9"/>
<name>A0A850QYF9_PHODD</name>
<dbReference type="PROSITE" id="PS51257">
    <property type="entry name" value="PROKAR_LIPOPROTEIN"/>
    <property type="match status" value="1"/>
</dbReference>
<accession>A0A850QYF9</accession>
<comment type="caution">
    <text evidence="3">The sequence shown here is derived from an EMBL/GenBank/DDBJ whole genome shotgun (WGS) entry which is preliminary data.</text>
</comment>
<evidence type="ECO:0000259" key="2">
    <source>
        <dbReference type="Pfam" id="PF16116"/>
    </source>
</evidence>
<dbReference type="InterPro" id="IPR032267">
    <property type="entry name" value="DUF4832"/>
</dbReference>
<dbReference type="Pfam" id="PF16116">
    <property type="entry name" value="DUF4832"/>
    <property type="match status" value="1"/>
</dbReference>
<protein>
    <submittedName>
        <fullName evidence="3">DUF4832 domain-containing protein</fullName>
    </submittedName>
</protein>
<reference evidence="3 4" key="1">
    <citation type="submission" date="2020-06" db="EMBL/GenBank/DDBJ databases">
        <title>Photobacterium damselae subsp. damselae comparative genomics.</title>
        <authorList>
            <person name="Osorio C.R."/>
        </authorList>
    </citation>
    <scope>NUCLEOTIDE SEQUENCE [LARGE SCALE GENOMIC DNA]</scope>
    <source>
        <strain evidence="3 4">TW250/03</strain>
    </source>
</reference>
<dbReference type="Proteomes" id="UP000533429">
    <property type="component" value="Unassembled WGS sequence"/>
</dbReference>
<feature type="chain" id="PRO_5032942461" evidence="1">
    <location>
        <begin position="26"/>
        <end position="519"/>
    </location>
</feature>
<keyword evidence="1" id="KW-0732">Signal</keyword>
<evidence type="ECO:0000313" key="4">
    <source>
        <dbReference type="Proteomes" id="UP000533429"/>
    </source>
</evidence>
<dbReference type="Gene3D" id="3.20.20.80">
    <property type="entry name" value="Glycosidases"/>
    <property type="match status" value="1"/>
</dbReference>
<dbReference type="SUPFAM" id="SSF51445">
    <property type="entry name" value="(Trans)glycosidases"/>
    <property type="match status" value="1"/>
</dbReference>
<evidence type="ECO:0000313" key="3">
    <source>
        <dbReference type="EMBL" id="NVP02824.1"/>
    </source>
</evidence>
<gene>
    <name evidence="3" type="ORF">HWA77_21690</name>
</gene>
<sequence>MPKSYLIPILSLSILLGCNNSSSNANTFPLLPDNIQAIIPQINSNVLVNPDIGFTDLSSIHIHDDPYTPVPSYPVTSVVYYRWYWEQLEPRDGEYDFSVINTALKDAIKHNKKLVFRIMTLAAPGETYYGDPGFNFQPILGVPCWIKDQLGSTIPSGQWEGCSTNAEFIPDYNQPYFKEKVAQLMQALGDKYDGNNNILRLDVGLVGTWGEWHMASRTIQTPQHPDLISQGYTNEELFYYVDLVEKTFPRTTKTMLINSKDEDTLSYATLKGFGWRADCLGDWAEWGWNHMEQGYPYAIEHTKGSGPYPNEYPDYEFDHRWQQKPVDFEICETMEDWSYNPELYTQEKVKESFDYALKKHASLINAKSKKIPDMYQGIVQDTLKKLGYRFELTQLLLPITAHAGERIKLVSQWQNVGVAPSYNNYPIRWRLRSVSSDSTIEFETNTDITLWQPAEELNGQAPSYEITNELSLPSTLAIGKYYIDVALVDPETNQPKILLGIDGAMKDRWHELAIITISN</sequence>
<dbReference type="EMBL" id="JABXOR010001406">
    <property type="protein sequence ID" value="NVP02824.1"/>
    <property type="molecule type" value="Genomic_DNA"/>
</dbReference>
<organism evidence="3 4">
    <name type="scientific">Photobacterium damselae subsp. damselae</name>
    <name type="common">Listonella damsela</name>
    <dbReference type="NCBI Taxonomy" id="85581"/>
    <lineage>
        <taxon>Bacteria</taxon>
        <taxon>Pseudomonadati</taxon>
        <taxon>Pseudomonadota</taxon>
        <taxon>Gammaproteobacteria</taxon>
        <taxon>Vibrionales</taxon>
        <taxon>Vibrionaceae</taxon>
        <taxon>Photobacterium</taxon>
    </lineage>
</organism>
<evidence type="ECO:0000256" key="1">
    <source>
        <dbReference type="SAM" id="SignalP"/>
    </source>
</evidence>